<feature type="coiled-coil region" evidence="4">
    <location>
        <begin position="189"/>
        <end position="219"/>
    </location>
</feature>
<evidence type="ECO:0000256" key="2">
    <source>
        <dbReference type="ARBA" id="ARBA00022747"/>
    </source>
</evidence>
<dbReference type="GO" id="GO:0016787">
    <property type="term" value="F:hydrolase activity"/>
    <property type="evidence" value="ECO:0007669"/>
    <property type="project" value="UniProtKB-KW"/>
</dbReference>
<keyword evidence="2" id="KW-0680">Restriction system</keyword>
<evidence type="ECO:0000256" key="4">
    <source>
        <dbReference type="SAM" id="Coils"/>
    </source>
</evidence>
<evidence type="ECO:0000259" key="5">
    <source>
        <dbReference type="Pfam" id="PF01420"/>
    </source>
</evidence>
<dbReference type="InterPro" id="IPR051212">
    <property type="entry name" value="Type-I_RE_S_subunit"/>
</dbReference>
<gene>
    <name evidence="6" type="ORF">ND855_03945</name>
</gene>
<keyword evidence="6" id="KW-0378">Hydrolase</keyword>
<dbReference type="Pfam" id="PF01420">
    <property type="entry name" value="Methylase_S"/>
    <property type="match status" value="2"/>
</dbReference>
<dbReference type="EMBL" id="JAMQPR010000001">
    <property type="protein sequence ID" value="MCW7503267.1"/>
    <property type="molecule type" value="Genomic_DNA"/>
</dbReference>
<protein>
    <submittedName>
        <fullName evidence="6">Restriction endonuclease subunit S</fullName>
        <ecNumber evidence="6">3.1.21.-</ecNumber>
    </submittedName>
</protein>
<dbReference type="InterPro" id="IPR000055">
    <property type="entry name" value="Restrct_endonuc_typeI_TRD"/>
</dbReference>
<reference evidence="6 7" key="1">
    <citation type="submission" date="2022-06" db="EMBL/GenBank/DDBJ databases">
        <title>Leptospira isolates from biofilms formed at urban environments.</title>
        <authorList>
            <person name="Ribeiro P.S."/>
            <person name="Sousa T."/>
            <person name="Carvalho N."/>
            <person name="Aburjaile F."/>
            <person name="Neves F."/>
            <person name="Oliveira D."/>
            <person name="Blanco L."/>
            <person name="Lima J."/>
            <person name="Costa F."/>
            <person name="Brenig B."/>
            <person name="Soares S."/>
            <person name="Ramos R."/>
            <person name="Goes-Neto A."/>
            <person name="Matiuzzi M."/>
            <person name="Azevedo V."/>
            <person name="Ristow P."/>
        </authorList>
    </citation>
    <scope>NUCLEOTIDE SEQUENCE [LARGE SCALE GENOMIC DNA]</scope>
    <source>
        <strain evidence="6 7">VSF14</strain>
    </source>
</reference>
<evidence type="ECO:0000256" key="1">
    <source>
        <dbReference type="ARBA" id="ARBA00010923"/>
    </source>
</evidence>
<keyword evidence="6" id="KW-0255">Endonuclease</keyword>
<feature type="domain" description="Type I restriction modification DNA specificity" evidence="5">
    <location>
        <begin position="16"/>
        <end position="205"/>
    </location>
</feature>
<keyword evidence="7" id="KW-1185">Reference proteome</keyword>
<dbReference type="Gene3D" id="3.90.220.20">
    <property type="entry name" value="DNA methylase specificity domains"/>
    <property type="match status" value="2"/>
</dbReference>
<accession>A0ABT3M5F2</accession>
<keyword evidence="6" id="KW-0540">Nuclease</keyword>
<sequence>MPLKDQDLETWKDKIPKHWEVKKLEQLLEYVIGGDWGKDESYDDDDYDFALCIRGTEIKNWNESRGQTAALRKIKKSNLEKRKLQLNDIILEISGGGPEQPVGRTVVIDNSVLSFKPEIPKICTNFFRLIRPSQDVSASYLNYFLTFFYKTGEITKFQAGSNNLRNLKFPDYIQIPIPLPPLAEQQSIVAKIEELFSELEKGKEQLETALAQLKVYRQSLLQAAFSGKLTHPDVKEGELPDGWMWVKLGEVGKLVSGYAFKSNDFLAKGVPVVKISNIGYSEFLWKDQEFLDKKFLNQKIDFQVKGGDLLVALTRPITNDTTKVCLYPEDSPTGLLNQRVALIKDLKVEKEYVYIFMQSSGFKEYIRSKFSETLQPNLSPKDLSLTPIPCGEVKEQKLIVQILESKLTVCDKIEETIQQSLAQADVLRQSILKQAFEGKLVRG</sequence>
<name>A0ABT3M5F2_9LEPT</name>
<dbReference type="CDD" id="cd17278">
    <property type="entry name" value="RMtype1_S_LdeBORF1052P-TRD2-CR2"/>
    <property type="match status" value="1"/>
</dbReference>
<dbReference type="PANTHER" id="PTHR43140:SF1">
    <property type="entry name" value="TYPE I RESTRICTION ENZYME ECOKI SPECIFICITY SUBUNIT"/>
    <property type="match status" value="1"/>
</dbReference>
<dbReference type="PANTHER" id="PTHR43140">
    <property type="entry name" value="TYPE-1 RESTRICTION ENZYME ECOKI SPECIFICITY PROTEIN"/>
    <property type="match status" value="1"/>
</dbReference>
<feature type="domain" description="Type I restriction modification DNA specificity" evidence="5">
    <location>
        <begin position="240"/>
        <end position="421"/>
    </location>
</feature>
<organism evidence="6 7">
    <name type="scientific">Leptospira paudalimensis</name>
    <dbReference type="NCBI Taxonomy" id="2950024"/>
    <lineage>
        <taxon>Bacteria</taxon>
        <taxon>Pseudomonadati</taxon>
        <taxon>Spirochaetota</taxon>
        <taxon>Spirochaetia</taxon>
        <taxon>Leptospirales</taxon>
        <taxon>Leptospiraceae</taxon>
        <taxon>Leptospira</taxon>
    </lineage>
</organism>
<comment type="caution">
    <text evidence="6">The sequence shown here is derived from an EMBL/GenBank/DDBJ whole genome shotgun (WGS) entry which is preliminary data.</text>
</comment>
<dbReference type="GO" id="GO:0004519">
    <property type="term" value="F:endonuclease activity"/>
    <property type="evidence" value="ECO:0007669"/>
    <property type="project" value="UniProtKB-KW"/>
</dbReference>
<dbReference type="InterPro" id="IPR044946">
    <property type="entry name" value="Restrct_endonuc_typeI_TRD_sf"/>
</dbReference>
<evidence type="ECO:0000313" key="6">
    <source>
        <dbReference type="EMBL" id="MCW7503267.1"/>
    </source>
</evidence>
<evidence type="ECO:0000256" key="3">
    <source>
        <dbReference type="ARBA" id="ARBA00023125"/>
    </source>
</evidence>
<dbReference type="SUPFAM" id="SSF116734">
    <property type="entry name" value="DNA methylase specificity domain"/>
    <property type="match status" value="2"/>
</dbReference>
<keyword evidence="4" id="KW-0175">Coiled coil</keyword>
<comment type="similarity">
    <text evidence="1">Belongs to the type-I restriction system S methylase family.</text>
</comment>
<dbReference type="EC" id="3.1.21.-" evidence="6"/>
<keyword evidence="3" id="KW-0238">DNA-binding</keyword>
<dbReference type="RefSeq" id="WP_265357276.1">
    <property type="nucleotide sequence ID" value="NZ_JAMQPR010000001.1"/>
</dbReference>
<evidence type="ECO:0000313" key="7">
    <source>
        <dbReference type="Proteomes" id="UP001208794"/>
    </source>
</evidence>
<dbReference type="Proteomes" id="UP001208794">
    <property type="component" value="Unassembled WGS sequence"/>
</dbReference>
<proteinExistence type="inferred from homology"/>